<accession>A0A060CH27</accession>
<sequence>MLESLGHGCPVVSYDINYGPNEMVQDHLNGRLLPAGDFGKLYRTLFDLLSHREKIRFYSQNAPESMYPYQADQVQKVWGNFMSKKK</sequence>
<dbReference type="SUPFAM" id="SSF53756">
    <property type="entry name" value="UDP-Glycosyltransferase/glycogen phosphorylase"/>
    <property type="match status" value="1"/>
</dbReference>
<protein>
    <submittedName>
        <fullName evidence="1">CAZy families GT4 protein</fullName>
    </submittedName>
</protein>
<organism evidence="1">
    <name type="scientific">uncultured Staphylococcus sp</name>
    <dbReference type="NCBI Taxonomy" id="189668"/>
    <lineage>
        <taxon>Bacteria</taxon>
        <taxon>Bacillati</taxon>
        <taxon>Bacillota</taxon>
        <taxon>Bacilli</taxon>
        <taxon>Bacillales</taxon>
        <taxon>Staphylococcaceae</taxon>
        <taxon>Staphylococcus</taxon>
        <taxon>environmental samples</taxon>
    </lineage>
</organism>
<name>A0A060CH27_9STAP</name>
<dbReference type="AlphaFoldDB" id="A0A060CH27"/>
<dbReference type="EMBL" id="KF128593">
    <property type="protein sequence ID" value="AIA95958.1"/>
    <property type="molecule type" value="Genomic_DNA"/>
</dbReference>
<proteinExistence type="predicted"/>
<reference evidence="1" key="1">
    <citation type="journal article" date="2013" name="Environ. Microbiol.">
        <title>Seasonally variable intestinal metagenomes of the red palm weevil (Rhynchophorus ferrugineus).</title>
        <authorList>
            <person name="Jia S."/>
            <person name="Zhang X."/>
            <person name="Zhang G."/>
            <person name="Yin A."/>
            <person name="Zhang S."/>
            <person name="Li F."/>
            <person name="Wang L."/>
            <person name="Zhao D."/>
            <person name="Yun Q."/>
            <person name="Tala"/>
            <person name="Wang J."/>
            <person name="Sun G."/>
            <person name="Baabdullah M."/>
            <person name="Yu X."/>
            <person name="Hu S."/>
            <person name="Al-Mssallem I.S."/>
            <person name="Yu J."/>
        </authorList>
    </citation>
    <scope>NUCLEOTIDE SEQUENCE</scope>
</reference>
<dbReference type="Gene3D" id="3.40.50.2000">
    <property type="entry name" value="Glycogen Phosphorylase B"/>
    <property type="match status" value="1"/>
</dbReference>
<evidence type="ECO:0000313" key="1">
    <source>
        <dbReference type="EMBL" id="AIA95958.1"/>
    </source>
</evidence>